<proteinExistence type="predicted"/>
<dbReference type="AlphaFoldDB" id="A0A1S1NTA6"/>
<dbReference type="STRING" id="657387.BH688_11440"/>
<dbReference type="PANTHER" id="PTHR35802:SF1">
    <property type="entry name" value="PROTEASE SYNTHASE AND SPORULATION PROTEIN PAI 2"/>
    <property type="match status" value="1"/>
</dbReference>
<keyword evidence="2" id="KW-1185">Reference proteome</keyword>
<dbReference type="SUPFAM" id="SSF50475">
    <property type="entry name" value="FMN-binding split barrel"/>
    <property type="match status" value="1"/>
</dbReference>
<dbReference type="Proteomes" id="UP000322553">
    <property type="component" value="Chromosome"/>
</dbReference>
<sequence>MYLPCHFTLDDPLALQATMHAQPFATLVTITNAGLTVDHLPLLFDPNDAEHGVLRGHIARANPLWREDILEALAIFHGPQHYITPAWYPAKREHGRVVPTWNYLVVHARGRLAFIEDPGWLKAHVAALAVCFEKHRAQPWSIADAPQEYIDGMCRGIIGLELTITGLTGKHKASQHRDEGERTAIYAGLQEEYGLDADDAATLIGLYPLNEKEISE</sequence>
<dbReference type="InterPro" id="IPR012349">
    <property type="entry name" value="Split_barrel_FMN-bd"/>
</dbReference>
<name>A0A1S1NTA6_9GAMM</name>
<dbReference type="KEGG" id="kuy:FY550_15265"/>
<dbReference type="RefSeq" id="WP_070979650.1">
    <property type="nucleotide sequence ID" value="NZ_CP043420.1"/>
</dbReference>
<evidence type="ECO:0000313" key="2">
    <source>
        <dbReference type="Proteomes" id="UP000322553"/>
    </source>
</evidence>
<accession>A0A1S1NTA6</accession>
<dbReference type="Gene3D" id="2.30.110.10">
    <property type="entry name" value="Electron Transport, Fmn-binding Protein, Chain A"/>
    <property type="match status" value="1"/>
</dbReference>
<gene>
    <name evidence="1" type="ORF">FY550_15265</name>
</gene>
<dbReference type="PIRSF" id="PIRSF010372">
    <property type="entry name" value="PaiB"/>
    <property type="match status" value="1"/>
</dbReference>
<dbReference type="OrthoDB" id="9794948at2"/>
<organism evidence="1 2">
    <name type="scientific">Kushneria phosphatilytica</name>
    <dbReference type="NCBI Taxonomy" id="657387"/>
    <lineage>
        <taxon>Bacteria</taxon>
        <taxon>Pseudomonadati</taxon>
        <taxon>Pseudomonadota</taxon>
        <taxon>Gammaproteobacteria</taxon>
        <taxon>Oceanospirillales</taxon>
        <taxon>Halomonadaceae</taxon>
        <taxon>Kushneria</taxon>
    </lineage>
</organism>
<protein>
    <submittedName>
        <fullName evidence="1">FMN-binding negative transcriptional regulator</fullName>
    </submittedName>
</protein>
<dbReference type="Pfam" id="PF04299">
    <property type="entry name" value="FMN_bind_2"/>
    <property type="match status" value="1"/>
</dbReference>
<reference evidence="1 2" key="1">
    <citation type="submission" date="2019-08" db="EMBL/GenBank/DDBJ databases">
        <title>Complete genome sequence of Kushneria sp. YCWA18, a halophilic phosphate-solubilizing bacterium isolated from Daqiao saltern in China.</title>
        <authorList>
            <person name="Du G.-X."/>
            <person name="Qu L.-Y."/>
        </authorList>
    </citation>
    <scope>NUCLEOTIDE SEQUENCE [LARGE SCALE GENOMIC DNA]</scope>
    <source>
        <strain evidence="1 2">YCWA18</strain>
    </source>
</reference>
<dbReference type="EMBL" id="CP043420">
    <property type="protein sequence ID" value="QEL12361.1"/>
    <property type="molecule type" value="Genomic_DNA"/>
</dbReference>
<evidence type="ECO:0000313" key="1">
    <source>
        <dbReference type="EMBL" id="QEL12361.1"/>
    </source>
</evidence>
<dbReference type="PANTHER" id="PTHR35802">
    <property type="entry name" value="PROTEASE SYNTHASE AND SPORULATION PROTEIN PAI 2"/>
    <property type="match status" value="1"/>
</dbReference>
<dbReference type="InterPro" id="IPR007396">
    <property type="entry name" value="TR_PAI2-type"/>
</dbReference>